<evidence type="ECO:0000313" key="3">
    <source>
        <dbReference type="Proteomes" id="UP000094526"/>
    </source>
</evidence>
<evidence type="ECO:0000256" key="1">
    <source>
        <dbReference type="SAM" id="MobiDB-lite"/>
    </source>
</evidence>
<gene>
    <name evidence="2" type="ORF">CLCR_02687</name>
</gene>
<dbReference type="EMBL" id="LGRB01000014">
    <property type="protein sequence ID" value="OCT47119.1"/>
    <property type="molecule type" value="Genomic_DNA"/>
</dbReference>
<evidence type="ECO:0000313" key="2">
    <source>
        <dbReference type="EMBL" id="OCT47119.1"/>
    </source>
</evidence>
<organism evidence="2 3">
    <name type="scientific">Cladophialophora carrionii</name>
    <dbReference type="NCBI Taxonomy" id="86049"/>
    <lineage>
        <taxon>Eukaryota</taxon>
        <taxon>Fungi</taxon>
        <taxon>Dikarya</taxon>
        <taxon>Ascomycota</taxon>
        <taxon>Pezizomycotina</taxon>
        <taxon>Eurotiomycetes</taxon>
        <taxon>Chaetothyriomycetidae</taxon>
        <taxon>Chaetothyriales</taxon>
        <taxon>Herpotrichiellaceae</taxon>
        <taxon>Cladophialophora</taxon>
    </lineage>
</organism>
<comment type="caution">
    <text evidence="2">The sequence shown here is derived from an EMBL/GenBank/DDBJ whole genome shotgun (WGS) entry which is preliminary data.</text>
</comment>
<proteinExistence type="predicted"/>
<dbReference type="VEuPathDB" id="FungiDB:CLCR_02687"/>
<name>A0A1C1CF43_9EURO</name>
<feature type="region of interest" description="Disordered" evidence="1">
    <location>
        <begin position="75"/>
        <end position="97"/>
    </location>
</feature>
<dbReference type="AlphaFoldDB" id="A0A1C1CF43"/>
<dbReference type="Proteomes" id="UP000094526">
    <property type="component" value="Unassembled WGS sequence"/>
</dbReference>
<reference evidence="3" key="1">
    <citation type="submission" date="2015-07" db="EMBL/GenBank/DDBJ databases">
        <authorList>
            <person name="Teixeira M.M."/>
            <person name="Souza R.C."/>
            <person name="Almeida L.G."/>
            <person name="Vicente V.A."/>
            <person name="de Hoog S."/>
            <person name="Bocca A.L."/>
            <person name="de Almeida S.R."/>
            <person name="Vasconcelos A.T."/>
            <person name="Felipe M.S."/>
        </authorList>
    </citation>
    <scope>NUCLEOTIDE SEQUENCE [LARGE SCALE GENOMIC DNA]</scope>
    <source>
        <strain evidence="3">KSF</strain>
    </source>
</reference>
<accession>A0A1C1CF43</accession>
<sequence>MNIHVSELKARVVSEDDRMSTATVMTECQRMCKGVQHDRSADESNTDPISGPPECSDWHVINGLAEPHLLRAETNRASPRKERKGKLAVTSPLHVQI</sequence>
<keyword evidence="3" id="KW-1185">Reference proteome</keyword>
<protein>
    <submittedName>
        <fullName evidence="2">Uncharacterized protein</fullName>
    </submittedName>
</protein>